<evidence type="ECO:0000256" key="2">
    <source>
        <dbReference type="ARBA" id="ARBA00022475"/>
    </source>
</evidence>
<dbReference type="Proteomes" id="UP000218785">
    <property type="component" value="Chromosome"/>
</dbReference>
<dbReference type="SUPFAM" id="SSF52172">
    <property type="entry name" value="CheY-like"/>
    <property type="match status" value="2"/>
</dbReference>
<dbReference type="Pfam" id="PF01627">
    <property type="entry name" value="Hpt"/>
    <property type="match status" value="1"/>
</dbReference>
<dbReference type="SMART" id="SM00073">
    <property type="entry name" value="HPT"/>
    <property type="match status" value="1"/>
</dbReference>
<evidence type="ECO:0000256" key="1">
    <source>
        <dbReference type="ARBA" id="ARBA00004651"/>
    </source>
</evidence>
<dbReference type="PROSITE" id="PS50110">
    <property type="entry name" value="RESPONSE_REGULATORY"/>
    <property type="match status" value="1"/>
</dbReference>
<dbReference type="GO" id="GO:0005886">
    <property type="term" value="C:plasma membrane"/>
    <property type="evidence" value="ECO:0007669"/>
    <property type="project" value="UniProtKB-SubCell"/>
</dbReference>
<evidence type="ECO:0000259" key="13">
    <source>
        <dbReference type="PROSITE" id="PS50894"/>
    </source>
</evidence>
<evidence type="ECO:0000256" key="7">
    <source>
        <dbReference type="ARBA" id="ARBA00022989"/>
    </source>
</evidence>
<sequence>MDTLLKSASQTNILLIDDNPDNLRLLAKMLESQGYVLCKSLSGRMALQAAQHQLSELMGGKMLVETHLEEGSTFYFTIRVPASYPVPTREANVQATSHTNTQPSHLISLTSAMAEKFPLRILLAEDHAVNQKLALLMLKQLGYRADVVSNGKEVLEIIQHLSYDVILMDVQMPEMDGLEATKLIRQKYPVGLRPRIIALTARALQGDREECLAAGMDDYLSKPICIEILAQALSRCVPIVSSNGGFIPPNRSDRQSHPLNQPLTNPAVIPIADLPAINTQAMQKIYEMAGDDETFVLEIIDCYLEDSPHILEQMREAVIQGDTTTVHRLAHSWKSSSAYLGARNLTEICREIEAIALSEISHLPERLHQLEAEFERVKTALQLERQKRLLISPIPKCGPKFPLQPQCSEN</sequence>
<dbReference type="Pfam" id="PF00072">
    <property type="entry name" value="Response_reg"/>
    <property type="match status" value="1"/>
</dbReference>
<feature type="modified residue" description="4-aspartylphosphate" evidence="11">
    <location>
        <position position="169"/>
    </location>
</feature>
<keyword evidence="6" id="KW-0067">ATP-binding</keyword>
<dbReference type="PANTHER" id="PTHR45339:SF1">
    <property type="entry name" value="HYBRID SIGNAL TRANSDUCTION HISTIDINE KINASE J"/>
    <property type="match status" value="1"/>
</dbReference>
<dbReference type="Gene3D" id="3.40.50.2300">
    <property type="match status" value="2"/>
</dbReference>
<dbReference type="PANTHER" id="PTHR45339">
    <property type="entry name" value="HYBRID SIGNAL TRANSDUCTION HISTIDINE KINASE J"/>
    <property type="match status" value="1"/>
</dbReference>
<dbReference type="AlphaFoldDB" id="A0A1Z4MZB0"/>
<keyword evidence="2" id="KW-1003">Cell membrane</keyword>
<dbReference type="SUPFAM" id="SSF47226">
    <property type="entry name" value="Histidine-containing phosphotransfer domain, HPT domain"/>
    <property type="match status" value="1"/>
</dbReference>
<feature type="domain" description="HPt" evidence="13">
    <location>
        <begin position="292"/>
        <end position="384"/>
    </location>
</feature>
<evidence type="ECO:0000256" key="10">
    <source>
        <dbReference type="PROSITE-ProRule" id="PRU00110"/>
    </source>
</evidence>
<keyword evidence="4" id="KW-0812">Transmembrane</keyword>
<keyword evidence="3 11" id="KW-0597">Phosphoprotein</keyword>
<evidence type="ECO:0000313" key="14">
    <source>
        <dbReference type="EMBL" id="BAY98790.1"/>
    </source>
</evidence>
<evidence type="ECO:0000256" key="8">
    <source>
        <dbReference type="ARBA" id="ARBA00023012"/>
    </source>
</evidence>
<dbReference type="EMBL" id="AP018248">
    <property type="protein sequence ID" value="BAY98790.1"/>
    <property type="molecule type" value="Genomic_DNA"/>
</dbReference>
<keyword evidence="15" id="KW-1185">Reference proteome</keyword>
<dbReference type="InterPro" id="IPR036641">
    <property type="entry name" value="HPT_dom_sf"/>
</dbReference>
<evidence type="ECO:0000313" key="15">
    <source>
        <dbReference type="Proteomes" id="UP000218785"/>
    </source>
</evidence>
<keyword evidence="14" id="KW-0418">Kinase</keyword>
<evidence type="ECO:0000259" key="12">
    <source>
        <dbReference type="PROSITE" id="PS50110"/>
    </source>
</evidence>
<dbReference type="GO" id="GO:0016301">
    <property type="term" value="F:kinase activity"/>
    <property type="evidence" value="ECO:0007669"/>
    <property type="project" value="UniProtKB-KW"/>
</dbReference>
<keyword evidence="7" id="KW-1133">Transmembrane helix</keyword>
<feature type="modified residue" description="Phosphohistidine" evidence="10">
    <location>
        <position position="331"/>
    </location>
</feature>
<dbReference type="InterPro" id="IPR008207">
    <property type="entry name" value="Sig_transdc_His_kin_Hpt_dom"/>
</dbReference>
<gene>
    <name evidence="14" type="ORF">NIES37_27420</name>
</gene>
<dbReference type="KEGG" id="ttq:NIES37_27420"/>
<comment type="subcellular location">
    <subcellularLocation>
        <location evidence="1">Cell membrane</location>
        <topology evidence="1">Multi-pass membrane protein</topology>
    </subcellularLocation>
</comment>
<evidence type="ECO:0000256" key="4">
    <source>
        <dbReference type="ARBA" id="ARBA00022692"/>
    </source>
</evidence>
<dbReference type="GO" id="GO:0000160">
    <property type="term" value="P:phosphorelay signal transduction system"/>
    <property type="evidence" value="ECO:0007669"/>
    <property type="project" value="UniProtKB-KW"/>
</dbReference>
<keyword evidence="9" id="KW-0472">Membrane</keyword>
<organism evidence="14 15">
    <name type="scientific">Tolypothrix tenuis PCC 7101</name>
    <dbReference type="NCBI Taxonomy" id="231146"/>
    <lineage>
        <taxon>Bacteria</taxon>
        <taxon>Bacillati</taxon>
        <taxon>Cyanobacteriota</taxon>
        <taxon>Cyanophyceae</taxon>
        <taxon>Nostocales</taxon>
        <taxon>Tolypothrichaceae</taxon>
        <taxon>Tolypothrix</taxon>
    </lineage>
</organism>
<keyword evidence="5" id="KW-0547">Nucleotide-binding</keyword>
<proteinExistence type="predicted"/>
<protein>
    <submittedName>
        <fullName evidence="14">Multi-sensor hybrid histidine kinase</fullName>
    </submittedName>
</protein>
<dbReference type="CDD" id="cd17546">
    <property type="entry name" value="REC_hyHK_CKI1_RcsC-like"/>
    <property type="match status" value="1"/>
</dbReference>
<dbReference type="PROSITE" id="PS50894">
    <property type="entry name" value="HPT"/>
    <property type="match status" value="1"/>
</dbReference>
<accession>A0A1Z4MZB0</accession>
<dbReference type="Gene3D" id="1.20.120.160">
    <property type="entry name" value="HPT domain"/>
    <property type="match status" value="1"/>
</dbReference>
<evidence type="ECO:0000256" key="5">
    <source>
        <dbReference type="ARBA" id="ARBA00022741"/>
    </source>
</evidence>
<dbReference type="GO" id="GO:0005524">
    <property type="term" value="F:ATP binding"/>
    <property type="evidence" value="ECO:0007669"/>
    <property type="project" value="UniProtKB-KW"/>
</dbReference>
<keyword evidence="14" id="KW-0808">Transferase</keyword>
<keyword evidence="8" id="KW-0902">Two-component regulatory system</keyword>
<name>A0A1Z4MZB0_9CYAN</name>
<evidence type="ECO:0000256" key="3">
    <source>
        <dbReference type="ARBA" id="ARBA00022553"/>
    </source>
</evidence>
<dbReference type="RefSeq" id="WP_096576477.1">
    <property type="nucleotide sequence ID" value="NZ_CAWNJS010000001.1"/>
</dbReference>
<reference evidence="14 15" key="1">
    <citation type="submission" date="2017-06" db="EMBL/GenBank/DDBJ databases">
        <title>Genome sequencing of cyanobaciteial culture collection at National Institute for Environmental Studies (NIES).</title>
        <authorList>
            <person name="Hirose Y."/>
            <person name="Shimura Y."/>
            <person name="Fujisawa T."/>
            <person name="Nakamura Y."/>
            <person name="Kawachi M."/>
        </authorList>
    </citation>
    <scope>NUCLEOTIDE SEQUENCE [LARGE SCALE GENOMIC DNA]</scope>
    <source>
        <strain evidence="14 15">NIES-37</strain>
    </source>
</reference>
<evidence type="ECO:0000256" key="6">
    <source>
        <dbReference type="ARBA" id="ARBA00022840"/>
    </source>
</evidence>
<dbReference type="SMART" id="SM00448">
    <property type="entry name" value="REC"/>
    <property type="match status" value="1"/>
</dbReference>
<dbReference type="InterPro" id="IPR001789">
    <property type="entry name" value="Sig_transdc_resp-reg_receiver"/>
</dbReference>
<dbReference type="InterPro" id="IPR011006">
    <property type="entry name" value="CheY-like_superfamily"/>
</dbReference>
<evidence type="ECO:0000256" key="9">
    <source>
        <dbReference type="ARBA" id="ARBA00023136"/>
    </source>
</evidence>
<feature type="domain" description="Response regulatory" evidence="12">
    <location>
        <begin position="120"/>
        <end position="237"/>
    </location>
</feature>
<evidence type="ECO:0000256" key="11">
    <source>
        <dbReference type="PROSITE-ProRule" id="PRU00169"/>
    </source>
</evidence>